<dbReference type="InterPro" id="IPR058240">
    <property type="entry name" value="rSAM_sf"/>
</dbReference>
<evidence type="ECO:0000313" key="8">
    <source>
        <dbReference type="Proteomes" id="UP000297693"/>
    </source>
</evidence>
<evidence type="ECO:0000256" key="2">
    <source>
        <dbReference type="ARBA" id="ARBA00022691"/>
    </source>
</evidence>
<dbReference type="RefSeq" id="WP_135624175.1">
    <property type="nucleotide sequence ID" value="NZ_RQGD01000034.1"/>
</dbReference>
<evidence type="ECO:0000259" key="6">
    <source>
        <dbReference type="PROSITE" id="PS51918"/>
    </source>
</evidence>
<sequence>MNLPIWAKPDPADKTTFDPRAIFQAGERNHHIANTAYPIAHELTWGPYRVKNEAVYAEVLSAFGGIDSLNLYTHIPFCETRCYFCEYTVVGQSELDQTKEYMTHLNLEVKMYRERLGPKKIVGFDIGGGTPSFVDASLISEHIEHTNQCFTLSDDCEISIETTPKIASSDFDKLKSYQRAGIKRISMGIQVTEPNLLKLLGRSENGIIHHKKALDNMRRAGFQKINLDLMYGFADQSMESWEHTLRHAISLAPDYITLYRMRYKLTRISDQAERVVLSHVKEQAKLAKVILTETGYLANPGKNTYSKIPFDTGTSTYLTKRVIEGKSYLGMGLGAQSFSDTTISYNSGSVGKNLAPYFQKLKGNQFPIQDFYKLPQRHMMAKMISVSFYFGEINLNAFQSKFGVPLEEVYTQEVRFLIDEGYMQYRTSENGLDLQSCKEPLYRSCLSLTEKGAAHFNGCISLFYASSVQDYLIQRNPLSNIDFEKHRKLASKVG</sequence>
<dbReference type="GO" id="GO:0006779">
    <property type="term" value="P:porphyrin-containing compound biosynthetic process"/>
    <property type="evidence" value="ECO:0007669"/>
    <property type="project" value="TreeGrafter"/>
</dbReference>
<keyword evidence="4" id="KW-0408">Iron</keyword>
<dbReference type="InterPro" id="IPR007197">
    <property type="entry name" value="rSAM"/>
</dbReference>
<accession>A0A4R9JY56</accession>
<comment type="caution">
    <text evidence="7">The sequence shown here is derived from an EMBL/GenBank/DDBJ whole genome shotgun (WGS) entry which is preliminary data.</text>
</comment>
<evidence type="ECO:0000256" key="1">
    <source>
        <dbReference type="ARBA" id="ARBA00001966"/>
    </source>
</evidence>
<dbReference type="EMBL" id="RQGD01000034">
    <property type="protein sequence ID" value="TGL58157.1"/>
    <property type="molecule type" value="Genomic_DNA"/>
</dbReference>
<dbReference type="OrthoDB" id="9808022at2"/>
<feature type="domain" description="Radical SAM core" evidence="6">
    <location>
        <begin position="63"/>
        <end position="293"/>
    </location>
</feature>
<dbReference type="GO" id="GO:0051539">
    <property type="term" value="F:4 iron, 4 sulfur cluster binding"/>
    <property type="evidence" value="ECO:0007669"/>
    <property type="project" value="TreeGrafter"/>
</dbReference>
<dbReference type="GO" id="GO:0003824">
    <property type="term" value="F:catalytic activity"/>
    <property type="evidence" value="ECO:0007669"/>
    <property type="project" value="InterPro"/>
</dbReference>
<name>A0A4R9JY56_9LEPT</name>
<dbReference type="InterPro" id="IPR006638">
    <property type="entry name" value="Elp3/MiaA/NifB-like_rSAM"/>
</dbReference>
<dbReference type="SFLD" id="SFLDS00029">
    <property type="entry name" value="Radical_SAM"/>
    <property type="match status" value="1"/>
</dbReference>
<dbReference type="PROSITE" id="PS51918">
    <property type="entry name" value="RADICAL_SAM"/>
    <property type="match status" value="1"/>
</dbReference>
<gene>
    <name evidence="7" type="ORF">EHQ58_12310</name>
</gene>
<keyword evidence="3" id="KW-0479">Metal-binding</keyword>
<evidence type="ECO:0000256" key="5">
    <source>
        <dbReference type="ARBA" id="ARBA00023014"/>
    </source>
</evidence>
<organism evidence="7 8">
    <name type="scientific">Leptospira ognonensis</name>
    <dbReference type="NCBI Taxonomy" id="2484945"/>
    <lineage>
        <taxon>Bacteria</taxon>
        <taxon>Pseudomonadati</taxon>
        <taxon>Spirochaetota</taxon>
        <taxon>Spirochaetia</taxon>
        <taxon>Leptospirales</taxon>
        <taxon>Leptospiraceae</taxon>
        <taxon>Leptospira</taxon>
    </lineage>
</organism>
<keyword evidence="8" id="KW-1185">Reference proteome</keyword>
<dbReference type="AlphaFoldDB" id="A0A4R9JY56"/>
<dbReference type="Gene3D" id="3.20.20.70">
    <property type="entry name" value="Aldolase class I"/>
    <property type="match status" value="1"/>
</dbReference>
<dbReference type="GO" id="GO:0005737">
    <property type="term" value="C:cytoplasm"/>
    <property type="evidence" value="ECO:0007669"/>
    <property type="project" value="TreeGrafter"/>
</dbReference>
<dbReference type="SMART" id="SM00729">
    <property type="entry name" value="Elp3"/>
    <property type="match status" value="1"/>
</dbReference>
<dbReference type="InterPro" id="IPR013785">
    <property type="entry name" value="Aldolase_TIM"/>
</dbReference>
<dbReference type="PANTHER" id="PTHR13932:SF5">
    <property type="entry name" value="RADICAL S-ADENOSYL METHIONINE DOMAIN-CONTAINING PROTEIN 1, MITOCHONDRIAL"/>
    <property type="match status" value="1"/>
</dbReference>
<evidence type="ECO:0000256" key="4">
    <source>
        <dbReference type="ARBA" id="ARBA00023004"/>
    </source>
</evidence>
<dbReference type="Pfam" id="PF04055">
    <property type="entry name" value="Radical_SAM"/>
    <property type="match status" value="1"/>
</dbReference>
<proteinExistence type="predicted"/>
<dbReference type="GO" id="GO:0046872">
    <property type="term" value="F:metal ion binding"/>
    <property type="evidence" value="ECO:0007669"/>
    <property type="project" value="UniProtKB-KW"/>
</dbReference>
<keyword evidence="2" id="KW-0949">S-adenosyl-L-methionine</keyword>
<evidence type="ECO:0000313" key="7">
    <source>
        <dbReference type="EMBL" id="TGL58157.1"/>
    </source>
</evidence>
<comment type="cofactor">
    <cofactor evidence="1">
        <name>[4Fe-4S] cluster</name>
        <dbReference type="ChEBI" id="CHEBI:49883"/>
    </cofactor>
</comment>
<reference evidence="7" key="1">
    <citation type="journal article" date="2019" name="PLoS Negl. Trop. Dis.">
        <title>Revisiting the worldwide diversity of Leptospira species in the environment.</title>
        <authorList>
            <person name="Vincent A.T."/>
            <person name="Schiettekatte O."/>
            <person name="Bourhy P."/>
            <person name="Veyrier F.J."/>
            <person name="Picardeau M."/>
        </authorList>
    </citation>
    <scope>NUCLEOTIDE SEQUENCE [LARGE SCALE GENOMIC DNA]</scope>
    <source>
        <strain evidence="7">201702476</strain>
    </source>
</reference>
<protein>
    <submittedName>
        <fullName evidence="7">Radical SAM protein</fullName>
    </submittedName>
</protein>
<dbReference type="PANTHER" id="PTHR13932">
    <property type="entry name" value="COPROPORPHYRINIGEN III OXIDASE"/>
    <property type="match status" value="1"/>
</dbReference>
<dbReference type="SUPFAM" id="SSF102114">
    <property type="entry name" value="Radical SAM enzymes"/>
    <property type="match status" value="1"/>
</dbReference>
<dbReference type="SFLD" id="SFLDG01065">
    <property type="entry name" value="anaerobic_coproporphyrinogen-I"/>
    <property type="match status" value="1"/>
</dbReference>
<dbReference type="InterPro" id="IPR034505">
    <property type="entry name" value="Coproporphyrinogen-III_oxidase"/>
</dbReference>
<dbReference type="Proteomes" id="UP000297693">
    <property type="component" value="Unassembled WGS sequence"/>
</dbReference>
<keyword evidence="5" id="KW-0411">Iron-sulfur</keyword>
<evidence type="ECO:0000256" key="3">
    <source>
        <dbReference type="ARBA" id="ARBA00022723"/>
    </source>
</evidence>